<comment type="caution">
    <text evidence="2">The sequence shown here is derived from an EMBL/GenBank/DDBJ whole genome shotgun (WGS) entry which is preliminary data.</text>
</comment>
<feature type="compositionally biased region" description="Low complexity" evidence="1">
    <location>
        <begin position="124"/>
        <end position="149"/>
    </location>
</feature>
<protein>
    <submittedName>
        <fullName evidence="2">Uncharacterized protein</fullName>
    </submittedName>
</protein>
<name>A0A409VN91_PSICY</name>
<feature type="compositionally biased region" description="Low complexity" evidence="1">
    <location>
        <begin position="23"/>
        <end position="32"/>
    </location>
</feature>
<evidence type="ECO:0000313" key="2">
    <source>
        <dbReference type="EMBL" id="PPQ67724.1"/>
    </source>
</evidence>
<dbReference type="InParanoid" id="A0A409VN91"/>
<evidence type="ECO:0000313" key="3">
    <source>
        <dbReference type="Proteomes" id="UP000283269"/>
    </source>
</evidence>
<feature type="region of interest" description="Disordered" evidence="1">
    <location>
        <begin position="104"/>
        <end position="149"/>
    </location>
</feature>
<feature type="region of interest" description="Disordered" evidence="1">
    <location>
        <begin position="199"/>
        <end position="222"/>
    </location>
</feature>
<feature type="region of interest" description="Disordered" evidence="1">
    <location>
        <begin position="234"/>
        <end position="272"/>
    </location>
</feature>
<feature type="region of interest" description="Disordered" evidence="1">
    <location>
        <begin position="21"/>
        <end position="71"/>
    </location>
</feature>
<proteinExistence type="predicted"/>
<evidence type="ECO:0000256" key="1">
    <source>
        <dbReference type="SAM" id="MobiDB-lite"/>
    </source>
</evidence>
<sequence length="484" mass="52668">MDFDAAWCPACDRQIQPKRYTINVPVTTTNNSTPPPPPPSSPKKTKGRTGGLVNGTGRLRHNGTVKPPPPTVVMKQRLVIDQGPIPLYCSDECQIADLTTNRREAPHDPAREEPVSEPPIPYTPSSETGSDLSSTSSRSRSSTSPPLSSLDKLVAMYNFPPLPPPMPTFDDETVSAPPLEYNSGIMMAGRLITSLCPPPAKPHTGKYRPAREPREPIPGWTDGSHAWRSAVYSTGKPKNSIHDPFQQRRADSSSSMPPINNSGASRRAPASRKAASSCSLSLASAPATFHTSSNAMIAKFSENFVRRSESRVSLYNPSTSPATATATATPSSPVSTQSLPLLSPRRERHLVHPDAKGKLLVPNVKLKVSSSASSASLSSAWSGPSTTASSRRSVRSPLSATSDSDEDTERCDSAMSRPKRPIENTRSWSYDNVKTYDMMPIQPKKVKKVEKVVVDGEEKEVEVEVEVYEERKRLFLFAPTRISQ</sequence>
<feature type="compositionally biased region" description="Low complexity" evidence="1">
    <location>
        <begin position="262"/>
        <end position="272"/>
    </location>
</feature>
<feature type="region of interest" description="Disordered" evidence="1">
    <location>
        <begin position="375"/>
        <end position="425"/>
    </location>
</feature>
<feature type="compositionally biased region" description="Basic and acidic residues" evidence="1">
    <location>
        <begin position="104"/>
        <end position="114"/>
    </location>
</feature>
<accession>A0A409VN91</accession>
<reference evidence="2 3" key="1">
    <citation type="journal article" date="2018" name="Evol. Lett.">
        <title>Horizontal gene cluster transfer increased hallucinogenic mushroom diversity.</title>
        <authorList>
            <person name="Reynolds H.T."/>
            <person name="Vijayakumar V."/>
            <person name="Gluck-Thaler E."/>
            <person name="Korotkin H.B."/>
            <person name="Matheny P.B."/>
            <person name="Slot J.C."/>
        </authorList>
    </citation>
    <scope>NUCLEOTIDE SEQUENCE [LARGE SCALE GENOMIC DNA]</scope>
    <source>
        <strain evidence="2 3">2631</strain>
    </source>
</reference>
<dbReference type="OrthoDB" id="3365472at2759"/>
<feature type="compositionally biased region" description="Polar residues" evidence="1">
    <location>
        <begin position="252"/>
        <end position="261"/>
    </location>
</feature>
<dbReference type="Proteomes" id="UP000283269">
    <property type="component" value="Unassembled WGS sequence"/>
</dbReference>
<feature type="compositionally biased region" description="Low complexity" evidence="1">
    <location>
        <begin position="317"/>
        <end position="338"/>
    </location>
</feature>
<organism evidence="2 3">
    <name type="scientific">Psilocybe cyanescens</name>
    <dbReference type="NCBI Taxonomy" id="93625"/>
    <lineage>
        <taxon>Eukaryota</taxon>
        <taxon>Fungi</taxon>
        <taxon>Dikarya</taxon>
        <taxon>Basidiomycota</taxon>
        <taxon>Agaricomycotina</taxon>
        <taxon>Agaricomycetes</taxon>
        <taxon>Agaricomycetidae</taxon>
        <taxon>Agaricales</taxon>
        <taxon>Agaricineae</taxon>
        <taxon>Strophariaceae</taxon>
        <taxon>Psilocybe</taxon>
    </lineage>
</organism>
<dbReference type="EMBL" id="NHYD01003970">
    <property type="protein sequence ID" value="PPQ67724.1"/>
    <property type="molecule type" value="Genomic_DNA"/>
</dbReference>
<dbReference type="AlphaFoldDB" id="A0A409VN91"/>
<gene>
    <name evidence="2" type="ORF">CVT25_009328</name>
</gene>
<feature type="region of interest" description="Disordered" evidence="1">
    <location>
        <begin position="314"/>
        <end position="343"/>
    </location>
</feature>
<keyword evidence="3" id="KW-1185">Reference proteome</keyword>